<accession>A0A7G5BUZ2</accession>
<protein>
    <submittedName>
        <fullName evidence="5">Nucleotide sugar dehydrogenase</fullName>
    </submittedName>
</protein>
<dbReference type="InterPro" id="IPR001732">
    <property type="entry name" value="UDP-Glc/GDP-Man_DH_N"/>
</dbReference>
<comment type="similarity">
    <text evidence="3">Belongs to the UDP-glucose/GDP-mannose dehydrogenase family.</text>
</comment>
<dbReference type="SUPFAM" id="SSF48179">
    <property type="entry name" value="6-phosphogluconate dehydrogenase C-terminal domain-like"/>
    <property type="match status" value="1"/>
</dbReference>
<dbReference type="AlphaFoldDB" id="A0A7G5BUZ2"/>
<dbReference type="RefSeq" id="WP_182302133.1">
    <property type="nucleotide sequence ID" value="NZ_CP041969.1"/>
</dbReference>
<dbReference type="SUPFAM" id="SSF52413">
    <property type="entry name" value="UDP-glucose/GDP-mannose dehydrogenase C-terminal domain"/>
    <property type="match status" value="1"/>
</dbReference>
<evidence type="ECO:0000313" key="5">
    <source>
        <dbReference type="EMBL" id="QMV40776.1"/>
    </source>
</evidence>
<dbReference type="InterPro" id="IPR014026">
    <property type="entry name" value="UDP-Glc/GDP-Man_DH_dimer"/>
</dbReference>
<dbReference type="PANTHER" id="PTHR43491">
    <property type="entry name" value="UDP-N-ACETYL-D-MANNOSAMINE DEHYDROGENASE"/>
    <property type="match status" value="1"/>
</dbReference>
<gene>
    <name evidence="5" type="ORF">FPL14_05835</name>
</gene>
<dbReference type="InterPro" id="IPR036220">
    <property type="entry name" value="UDP-Glc/GDP-Man_DH_C_sf"/>
</dbReference>
<dbReference type="Gene3D" id="3.40.50.720">
    <property type="entry name" value="NAD(P)-binding Rossmann-like Domain"/>
    <property type="match status" value="2"/>
</dbReference>
<dbReference type="SUPFAM" id="SSF51735">
    <property type="entry name" value="NAD(P)-binding Rossmann-fold domains"/>
    <property type="match status" value="1"/>
</dbReference>
<evidence type="ECO:0000259" key="4">
    <source>
        <dbReference type="SMART" id="SM00984"/>
    </source>
</evidence>
<dbReference type="SMART" id="SM00984">
    <property type="entry name" value="UDPG_MGDP_dh_C"/>
    <property type="match status" value="1"/>
</dbReference>
<dbReference type="EMBL" id="CP041969">
    <property type="protein sequence ID" value="QMV40776.1"/>
    <property type="molecule type" value="Genomic_DNA"/>
</dbReference>
<name>A0A7G5BUZ2_9BACL</name>
<dbReference type="GO" id="GO:0016628">
    <property type="term" value="F:oxidoreductase activity, acting on the CH-CH group of donors, NAD or NADP as acceptor"/>
    <property type="evidence" value="ECO:0007669"/>
    <property type="project" value="InterPro"/>
</dbReference>
<dbReference type="NCBIfam" id="TIGR03026">
    <property type="entry name" value="NDP-sugDHase"/>
    <property type="match status" value="1"/>
</dbReference>
<feature type="domain" description="UDP-glucose/GDP-mannose dehydrogenase C-terminal" evidence="4">
    <location>
        <begin position="315"/>
        <end position="410"/>
    </location>
</feature>
<organism evidence="5 6">
    <name type="scientific">Cohnella cholangitidis</name>
    <dbReference type="NCBI Taxonomy" id="2598458"/>
    <lineage>
        <taxon>Bacteria</taxon>
        <taxon>Bacillati</taxon>
        <taxon>Bacillota</taxon>
        <taxon>Bacilli</taxon>
        <taxon>Bacillales</taxon>
        <taxon>Paenibacillaceae</taxon>
        <taxon>Cohnella</taxon>
    </lineage>
</organism>
<dbReference type="InterPro" id="IPR008927">
    <property type="entry name" value="6-PGluconate_DH-like_C_sf"/>
</dbReference>
<keyword evidence="2" id="KW-0520">NAD</keyword>
<evidence type="ECO:0000256" key="1">
    <source>
        <dbReference type="ARBA" id="ARBA00023002"/>
    </source>
</evidence>
<dbReference type="Pfam" id="PF03721">
    <property type="entry name" value="UDPG_MGDP_dh_N"/>
    <property type="match status" value="1"/>
</dbReference>
<dbReference type="KEGG" id="cchl:FPL14_05835"/>
<dbReference type="PANTHER" id="PTHR43491:SF1">
    <property type="entry name" value="UDP-N-ACETYL-D-MANNOSAMINE DEHYDROGENASE"/>
    <property type="match status" value="1"/>
</dbReference>
<dbReference type="InterPro" id="IPR014027">
    <property type="entry name" value="UDP-Glc/GDP-Man_DH_C"/>
</dbReference>
<dbReference type="GO" id="GO:0016616">
    <property type="term" value="F:oxidoreductase activity, acting on the CH-OH group of donors, NAD or NADP as acceptor"/>
    <property type="evidence" value="ECO:0007669"/>
    <property type="project" value="InterPro"/>
</dbReference>
<dbReference type="InterPro" id="IPR017476">
    <property type="entry name" value="UDP-Glc/GDP-Man"/>
</dbReference>
<dbReference type="Pfam" id="PF00984">
    <property type="entry name" value="UDPG_MGDP_dh"/>
    <property type="match status" value="1"/>
</dbReference>
<dbReference type="InterPro" id="IPR028359">
    <property type="entry name" value="UDP_ManNAc/GlcNAc_DH"/>
</dbReference>
<dbReference type="InterPro" id="IPR036291">
    <property type="entry name" value="NAD(P)-bd_dom_sf"/>
</dbReference>
<dbReference type="PIRSF" id="PIRSF500136">
    <property type="entry name" value="UDP_ManNAc_DH"/>
    <property type="match status" value="1"/>
</dbReference>
<dbReference type="Proteomes" id="UP000515679">
    <property type="component" value="Chromosome"/>
</dbReference>
<keyword evidence="6" id="KW-1185">Reference proteome</keyword>
<evidence type="ECO:0000256" key="3">
    <source>
        <dbReference type="PIRNR" id="PIRNR000124"/>
    </source>
</evidence>
<dbReference type="PIRSF" id="PIRSF000124">
    <property type="entry name" value="UDPglc_GDPman_dh"/>
    <property type="match status" value="1"/>
</dbReference>
<sequence>MTRVIGIIGLGYVGLPLALTFIQKGHRVIGVDLDERKIRALHESKSYLPDVSNEAIRKSLADNKLLATSDYSQLTAAEALILCVPTPLTINHTPDLSYLLQVGSRLSKQLARNQLIVLESSTYPGTTREILLPLLEKSGLKVGEDYYLAYSPERINPGNSSFLFEDIPKVISGLTERCSERIFELYSTVFSRVVPLSTPEAAELTKLLENTYRFVNISFINEFAMICDKLNIDVWEVIEAAKTKPYGFSAFYPGPGIGGHCIPVDPLYLQWSANLRGTNSAFIDYSHAVNLAMPKYIVDRVKECLEESLTGKSILVIGVAYKRNINDVRESSSLSLMELLVQEGAILSYHDPYVPEVKVYGNVMKSQQLDERKLADADCVVIATDHSQLPLQSILDHATLVYDTRNSTRGRTGKARVVRYGTGRPEDGEC</sequence>
<proteinExistence type="inferred from homology"/>
<dbReference type="Pfam" id="PF03720">
    <property type="entry name" value="UDPG_MGDP_dh_C"/>
    <property type="match status" value="1"/>
</dbReference>
<evidence type="ECO:0000313" key="6">
    <source>
        <dbReference type="Proteomes" id="UP000515679"/>
    </source>
</evidence>
<dbReference type="GO" id="GO:0000271">
    <property type="term" value="P:polysaccharide biosynthetic process"/>
    <property type="evidence" value="ECO:0007669"/>
    <property type="project" value="InterPro"/>
</dbReference>
<keyword evidence="1" id="KW-0560">Oxidoreductase</keyword>
<dbReference type="GO" id="GO:0051287">
    <property type="term" value="F:NAD binding"/>
    <property type="evidence" value="ECO:0007669"/>
    <property type="project" value="InterPro"/>
</dbReference>
<reference evidence="5 6" key="1">
    <citation type="submission" date="2019-07" db="EMBL/GenBank/DDBJ databases">
        <authorList>
            <person name="Kim J.K."/>
            <person name="Cheong H.-M."/>
            <person name="Choi Y."/>
            <person name="Hwang K.J."/>
            <person name="Lee S."/>
            <person name="Choi C."/>
        </authorList>
    </citation>
    <scope>NUCLEOTIDE SEQUENCE [LARGE SCALE GENOMIC DNA]</scope>
    <source>
        <strain evidence="5 6">KS 22</strain>
    </source>
</reference>
<evidence type="ECO:0000256" key="2">
    <source>
        <dbReference type="ARBA" id="ARBA00023027"/>
    </source>
</evidence>